<accession>A0A2W5MIM4</accession>
<gene>
    <name evidence="5" type="ORF">DI564_00435</name>
</gene>
<reference evidence="5 6" key="1">
    <citation type="submission" date="2017-08" db="EMBL/GenBank/DDBJ databases">
        <title>Infants hospitalized years apart are colonized by the same room-sourced microbial strains.</title>
        <authorList>
            <person name="Brooks B."/>
            <person name="Olm M.R."/>
            <person name="Firek B.A."/>
            <person name="Baker R."/>
            <person name="Thomas B.C."/>
            <person name="Morowitz M.J."/>
            <person name="Banfield J.F."/>
        </authorList>
    </citation>
    <scope>NUCLEOTIDE SEQUENCE [LARGE SCALE GENOMIC DNA]</scope>
    <source>
        <strain evidence="5">S2_005_003_R2_42</strain>
    </source>
</reference>
<keyword evidence="5" id="KW-0031">Aminopeptidase</keyword>
<dbReference type="Proteomes" id="UP000249046">
    <property type="component" value="Unassembled WGS sequence"/>
</dbReference>
<evidence type="ECO:0000256" key="3">
    <source>
        <dbReference type="SAM" id="SignalP"/>
    </source>
</evidence>
<dbReference type="Pfam" id="PF09375">
    <property type="entry name" value="Peptidase_M75"/>
    <property type="match status" value="1"/>
</dbReference>
<dbReference type="Gene3D" id="1.20.1420.20">
    <property type="entry name" value="M75 peptidase, HXXE motif"/>
    <property type="match status" value="1"/>
</dbReference>
<feature type="domain" description="Imelysin-like" evidence="4">
    <location>
        <begin position="39"/>
        <end position="339"/>
    </location>
</feature>
<comment type="caution">
    <text evidence="5">The sequence shown here is derived from an EMBL/GenBank/DDBJ whole genome shotgun (WGS) entry which is preliminary data.</text>
</comment>
<name>A0A2W5MIM4_9GAMM</name>
<dbReference type="InterPro" id="IPR018976">
    <property type="entry name" value="Imelysin-like"/>
</dbReference>
<dbReference type="AlphaFoldDB" id="A0A2W5MIM4"/>
<organism evidence="5 6">
    <name type="scientific">Rhodanobacter denitrificans</name>
    <dbReference type="NCBI Taxonomy" id="666685"/>
    <lineage>
        <taxon>Bacteria</taxon>
        <taxon>Pseudomonadati</taxon>
        <taxon>Pseudomonadota</taxon>
        <taxon>Gammaproteobacteria</taxon>
        <taxon>Lysobacterales</taxon>
        <taxon>Rhodanobacteraceae</taxon>
        <taxon>Rhodanobacter</taxon>
    </lineage>
</organism>
<protein>
    <submittedName>
        <fullName evidence="5">Aminopeptidase</fullName>
    </submittedName>
</protein>
<sequence length="362" mass="38528">MTIERVFVRLWFVLAVIAPVQAQTLPTDLGERWVTGYVRPAAAALVAAASDTGQAVTAYCAAPADTALRDAVRTRFHLLAGAWGRIAFLRFGPLVEANRFERFLFFPDPRGLVVKQTAAAIAAADAQPLDVDALRARSVAVQGLGALEYALFDGTAGETIARGDSDGRARCAYARAVAAALQRTAEELAQDWQASSAFAREFGRPAADNRLYRSSAEVAAEAIKASSGGIHFVRDLVLLPALGADAASARGQRLPLWRSGATAALLAGTIEGLRDFIDAGRVTPLLAPEQRWVPAAFADEATRIAAQWRSLAVSLDRAVADRDARALLELSVLQLKNLQDVNDTYLAPALGVSIGFNAFDGD</sequence>
<evidence type="ECO:0000313" key="5">
    <source>
        <dbReference type="EMBL" id="PZQ19747.1"/>
    </source>
</evidence>
<evidence type="ECO:0000256" key="2">
    <source>
        <dbReference type="ARBA" id="ARBA00022729"/>
    </source>
</evidence>
<comment type="subcellular location">
    <subcellularLocation>
        <location evidence="1">Cell envelope</location>
    </subcellularLocation>
</comment>
<dbReference type="EMBL" id="QFPO01000001">
    <property type="protein sequence ID" value="PZQ19747.1"/>
    <property type="molecule type" value="Genomic_DNA"/>
</dbReference>
<dbReference type="GO" id="GO:0004177">
    <property type="term" value="F:aminopeptidase activity"/>
    <property type="evidence" value="ECO:0007669"/>
    <property type="project" value="UniProtKB-KW"/>
</dbReference>
<keyword evidence="5" id="KW-0378">Hydrolase</keyword>
<feature type="signal peptide" evidence="3">
    <location>
        <begin position="1"/>
        <end position="22"/>
    </location>
</feature>
<dbReference type="CDD" id="cd14659">
    <property type="entry name" value="Imelysin-like_IPPA"/>
    <property type="match status" value="1"/>
</dbReference>
<keyword evidence="5" id="KW-0645">Protease</keyword>
<feature type="chain" id="PRO_5015973740" evidence="3">
    <location>
        <begin position="23"/>
        <end position="362"/>
    </location>
</feature>
<evidence type="ECO:0000313" key="6">
    <source>
        <dbReference type="Proteomes" id="UP000249046"/>
    </source>
</evidence>
<keyword evidence="2 3" id="KW-0732">Signal</keyword>
<dbReference type="GO" id="GO:0030313">
    <property type="term" value="C:cell envelope"/>
    <property type="evidence" value="ECO:0007669"/>
    <property type="project" value="UniProtKB-SubCell"/>
</dbReference>
<proteinExistence type="predicted"/>
<evidence type="ECO:0000259" key="4">
    <source>
        <dbReference type="Pfam" id="PF09375"/>
    </source>
</evidence>
<dbReference type="InterPro" id="IPR038352">
    <property type="entry name" value="Imelysin_sf"/>
</dbReference>
<evidence type="ECO:0000256" key="1">
    <source>
        <dbReference type="ARBA" id="ARBA00004196"/>
    </source>
</evidence>
<dbReference type="InterPro" id="IPR034984">
    <property type="entry name" value="Imelysin-like_IPPA"/>
</dbReference>